<protein>
    <submittedName>
        <fullName evidence="2">Uncharacterized protein</fullName>
    </submittedName>
</protein>
<name>A0A397UZH3_9GLOM</name>
<accession>A0A397UZH3</accession>
<dbReference type="OrthoDB" id="2443653at2759"/>
<reference evidence="2 3" key="1">
    <citation type="submission" date="2018-06" db="EMBL/GenBank/DDBJ databases">
        <title>Comparative genomics reveals the genomic features of Rhizophagus irregularis, R. cerebriforme, R. diaphanum and Gigaspora rosea, and their symbiotic lifestyle signature.</title>
        <authorList>
            <person name="Morin E."/>
            <person name="San Clemente H."/>
            <person name="Chen E.C.H."/>
            <person name="De La Providencia I."/>
            <person name="Hainaut M."/>
            <person name="Kuo A."/>
            <person name="Kohler A."/>
            <person name="Murat C."/>
            <person name="Tang N."/>
            <person name="Roy S."/>
            <person name="Loubradou J."/>
            <person name="Henrissat B."/>
            <person name="Grigoriev I.V."/>
            <person name="Corradi N."/>
            <person name="Roux C."/>
            <person name="Martin F.M."/>
        </authorList>
    </citation>
    <scope>NUCLEOTIDE SEQUENCE [LARGE SCALE GENOMIC DNA]</scope>
    <source>
        <strain evidence="2 3">DAOM 194757</strain>
    </source>
</reference>
<dbReference type="EMBL" id="QKWP01000857">
    <property type="protein sequence ID" value="RIB14159.1"/>
    <property type="molecule type" value="Genomic_DNA"/>
</dbReference>
<comment type="caution">
    <text evidence="2">The sequence shown here is derived from an EMBL/GenBank/DDBJ whole genome shotgun (WGS) entry which is preliminary data.</text>
</comment>
<organism evidence="2 3">
    <name type="scientific">Gigaspora rosea</name>
    <dbReference type="NCBI Taxonomy" id="44941"/>
    <lineage>
        <taxon>Eukaryota</taxon>
        <taxon>Fungi</taxon>
        <taxon>Fungi incertae sedis</taxon>
        <taxon>Mucoromycota</taxon>
        <taxon>Glomeromycotina</taxon>
        <taxon>Glomeromycetes</taxon>
        <taxon>Diversisporales</taxon>
        <taxon>Gigasporaceae</taxon>
        <taxon>Gigaspora</taxon>
    </lineage>
</organism>
<gene>
    <name evidence="2" type="ORF">C2G38_2195898</name>
</gene>
<sequence>MKKTFKKNSNCYSRTLANTDKRQQVAQTQAVIISSEESIERAAKEARLQIDDKQAPQSSESENDENNKEGNISSCELASMGVEDCLRLLNKVSADNKNYTDDDKNSGGEVYIDNVVDGNRKKKNSKIPLQEKQKKEINDNFNFMVKNKIWKLSFGRYVEEELYELGKKLGYDHTIHSFILDVKDEVVLNHFTKEEVEEIDQIPGPAISELSENV</sequence>
<evidence type="ECO:0000313" key="3">
    <source>
        <dbReference type="Proteomes" id="UP000266673"/>
    </source>
</evidence>
<dbReference type="Proteomes" id="UP000266673">
    <property type="component" value="Unassembled WGS sequence"/>
</dbReference>
<proteinExistence type="predicted"/>
<evidence type="ECO:0000313" key="2">
    <source>
        <dbReference type="EMBL" id="RIB14159.1"/>
    </source>
</evidence>
<evidence type="ECO:0000256" key="1">
    <source>
        <dbReference type="SAM" id="MobiDB-lite"/>
    </source>
</evidence>
<feature type="region of interest" description="Disordered" evidence="1">
    <location>
        <begin position="43"/>
        <end position="71"/>
    </location>
</feature>
<dbReference type="AlphaFoldDB" id="A0A397UZH3"/>
<keyword evidence="3" id="KW-1185">Reference proteome</keyword>
<feature type="compositionally biased region" description="Basic and acidic residues" evidence="1">
    <location>
        <begin position="43"/>
        <end position="54"/>
    </location>
</feature>